<dbReference type="InterPro" id="IPR027268">
    <property type="entry name" value="Peptidase_M4/M1_CTD_sf"/>
</dbReference>
<evidence type="ECO:0000256" key="1">
    <source>
        <dbReference type="ARBA" id="ARBA00004496"/>
    </source>
</evidence>
<dbReference type="Gene3D" id="2.30.42.10">
    <property type="match status" value="1"/>
</dbReference>
<dbReference type="Gene3D" id="2.60.40.3650">
    <property type="match status" value="1"/>
</dbReference>
<dbReference type="STRING" id="56458.SB85_06850"/>
<dbReference type="Pfam" id="PF07720">
    <property type="entry name" value="TPR_3"/>
    <property type="match status" value="1"/>
</dbReference>
<dbReference type="InterPro" id="IPR011716">
    <property type="entry name" value="TPR-3"/>
</dbReference>
<evidence type="ECO:0000259" key="4">
    <source>
        <dbReference type="PROSITE" id="PS50106"/>
    </source>
</evidence>
<dbReference type="InterPro" id="IPR052122">
    <property type="entry name" value="Intracell_Traff_Signaling_Reg"/>
</dbReference>
<dbReference type="RefSeq" id="WP_029561850.1">
    <property type="nucleotide sequence ID" value="NZ_CP132343.1"/>
</dbReference>
<dbReference type="Gene3D" id="1.10.390.10">
    <property type="entry name" value="Neutral Protease Domain 2"/>
    <property type="match status" value="1"/>
</dbReference>
<dbReference type="SUPFAM" id="SSF50156">
    <property type="entry name" value="PDZ domain-like"/>
    <property type="match status" value="1"/>
</dbReference>
<dbReference type="GeneID" id="93880168"/>
<comment type="caution">
    <text evidence="5">The sequence shown here is derived from an EMBL/GenBank/DDBJ whole genome shotgun (WGS) entry which is preliminary data.</text>
</comment>
<dbReference type="AlphaFoldDB" id="A0A2P5Z0X5"/>
<keyword evidence="2" id="KW-0963">Cytoplasm</keyword>
<reference evidence="5 6" key="1">
    <citation type="submission" date="2016-08" db="EMBL/GenBank/DDBJ databases">
        <authorList>
            <person name="Seilhamer J.J."/>
        </authorList>
    </citation>
    <scope>NUCLEOTIDE SEQUENCE [LARGE SCALE GENOMIC DNA]</scope>
    <source>
        <strain evidence="5 6">CFBP4641</strain>
    </source>
</reference>
<dbReference type="OrthoDB" id="9778516at2"/>
<evidence type="ECO:0000313" key="6">
    <source>
        <dbReference type="Proteomes" id="UP000247346"/>
    </source>
</evidence>
<gene>
    <name evidence="5" type="ORF">XsacCFBP4641_15900</name>
</gene>
<dbReference type="InterPro" id="IPR001478">
    <property type="entry name" value="PDZ"/>
</dbReference>
<dbReference type="Proteomes" id="UP000247346">
    <property type="component" value="Unassembled WGS sequence"/>
</dbReference>
<keyword evidence="3" id="KW-0732">Signal</keyword>
<feature type="chain" id="PRO_5015203584" evidence="3">
    <location>
        <begin position="24"/>
        <end position="629"/>
    </location>
</feature>
<evidence type="ECO:0000313" key="5">
    <source>
        <dbReference type="EMBL" id="PPU81060.1"/>
    </source>
</evidence>
<sequence length="629" mass="69675">MKKSTAWMAPLLLAATVAFQASAQTAPPRDVPFAGTLKIDVDATDLAHRIFRVRSTIPATPGPMTLLYPQWIPGNHSPTGPIDKLAGLVIKANGKVLPWTRDQYDVYAFKVDVPAGVSEIVAEYQFLSSQGDGQGRVMMTPEMLNLQWNTTALYPAGVYARNIKAQASVTLPAGWSYATALETATRSGDTVTFKPIDFDDLVDSPMFAGKYYKRIVLDDKAKAPVALNVFADKPKSLEAKPEQVKAHVALVQQMDKLYGARHFDHYEFLLALTDKLGGIGLEHHRSSENSGPLDYFTEWDKSWEMRDLLAHEFNHSWNGKYRRGADLATPNFNVPMGDSLLWLYEGQTQFWGEVVAARAGLWTQDQARDMLANVAATYQRGRPGLAWRALQDTTNDPTMSMRRPRAYRSYQLSEDYYSGGQMVWLEVNAKLRELSGGKRSLDDFAKAFFGMHDGAWDVNPYTFDDIVATLDGIAKYDWATLLRSRLDAHDSLVGGIEASGWKLVYTDQPNAANKTSEARNKSLDLSYSLGLSLDQQGQVQAVLWDSPAFNAGLIAGNRVVAVGGQEYSAEALKDAITAAKGGSTPIELLVKRGDRYDTLRIAYHGGLQYPHLERIAGTPDRLSELYKAR</sequence>
<organism evidence="5 6">
    <name type="scientific">Xanthomonas sacchari</name>
    <dbReference type="NCBI Taxonomy" id="56458"/>
    <lineage>
        <taxon>Bacteria</taxon>
        <taxon>Pseudomonadati</taxon>
        <taxon>Pseudomonadota</taxon>
        <taxon>Gammaproteobacteria</taxon>
        <taxon>Lysobacterales</taxon>
        <taxon>Lysobacteraceae</taxon>
        <taxon>Xanthomonas</taxon>
    </lineage>
</organism>
<dbReference type="InterPro" id="IPR024191">
    <property type="entry name" value="Peptidase_M61"/>
</dbReference>
<feature type="domain" description="PDZ" evidence="4">
    <location>
        <begin position="529"/>
        <end position="594"/>
    </location>
</feature>
<dbReference type="Pfam" id="PF05299">
    <property type="entry name" value="Peptidase_M61"/>
    <property type="match status" value="1"/>
</dbReference>
<dbReference type="PIRSF" id="PIRSF016493">
    <property type="entry name" value="Glycyl_aminpptds"/>
    <property type="match status" value="1"/>
</dbReference>
<evidence type="ECO:0000256" key="2">
    <source>
        <dbReference type="ARBA" id="ARBA00022490"/>
    </source>
</evidence>
<accession>A0A2P5Z0X5</accession>
<evidence type="ECO:0000256" key="3">
    <source>
        <dbReference type="SAM" id="SignalP"/>
    </source>
</evidence>
<feature type="signal peptide" evidence="3">
    <location>
        <begin position="1"/>
        <end position="23"/>
    </location>
</feature>
<dbReference type="Pfam" id="PF17899">
    <property type="entry name" value="Peptidase_M61_N"/>
    <property type="match status" value="1"/>
</dbReference>
<dbReference type="EMBL" id="MDEK01000015">
    <property type="protein sequence ID" value="PPU81060.1"/>
    <property type="molecule type" value="Genomic_DNA"/>
</dbReference>
<dbReference type="GO" id="GO:0005737">
    <property type="term" value="C:cytoplasm"/>
    <property type="evidence" value="ECO:0007669"/>
    <property type="project" value="UniProtKB-SubCell"/>
</dbReference>
<comment type="subcellular location">
    <subcellularLocation>
        <location evidence="1">Cytoplasm</location>
    </subcellularLocation>
</comment>
<dbReference type="InterPro" id="IPR040756">
    <property type="entry name" value="Peptidase_M61_N"/>
</dbReference>
<dbReference type="InterPro" id="IPR007963">
    <property type="entry name" value="Peptidase_M61_catalytic"/>
</dbReference>
<dbReference type="SMART" id="SM00228">
    <property type="entry name" value="PDZ"/>
    <property type="match status" value="1"/>
</dbReference>
<dbReference type="PANTHER" id="PTHR15963:SF5">
    <property type="entry name" value="SHORT SPINDLE 6, ISOFORM A"/>
    <property type="match status" value="1"/>
</dbReference>
<dbReference type="PANTHER" id="PTHR15963">
    <property type="entry name" value="GENERAL RECEPTOR FOR PHOSPHOINOSITIDES 1-ASSOCIATED SCAFFOLD PROTEIN-RELATED"/>
    <property type="match status" value="1"/>
</dbReference>
<protein>
    <submittedName>
        <fullName evidence="5">Peptidase M61</fullName>
    </submittedName>
</protein>
<dbReference type="PROSITE" id="PS50106">
    <property type="entry name" value="PDZ"/>
    <property type="match status" value="1"/>
</dbReference>
<dbReference type="InterPro" id="IPR036034">
    <property type="entry name" value="PDZ_sf"/>
</dbReference>
<name>A0A2P5Z0X5_9XANT</name>
<proteinExistence type="predicted"/>